<protein>
    <recommendedName>
        <fullName evidence="3">DUF1905 domain-containing protein</fullName>
    </recommendedName>
</protein>
<dbReference type="InterPro" id="IPR015018">
    <property type="entry name" value="DUF1905"/>
</dbReference>
<sequence length="181" mass="19755">MTSAQQTVVRFDAPLESVGTQTLARLPADASAELPSRGQVSVAGTLGDQEFRTVVEPDGERGHWLRIPAELQRRAGVGPGDRATFELVPTRDWPEPDVPGDLAEALSAASPKVAEKWRDITSMARWEWVRWVNATASAKTRASRIEKTVAKLDGEHRRPCCFNLAACTDPEVSRSGRLIGP</sequence>
<organism evidence="1 2">
    <name type="scientific">Naumannella cuiyingiana</name>
    <dbReference type="NCBI Taxonomy" id="1347891"/>
    <lineage>
        <taxon>Bacteria</taxon>
        <taxon>Bacillati</taxon>
        <taxon>Actinomycetota</taxon>
        <taxon>Actinomycetes</taxon>
        <taxon>Propionibacteriales</taxon>
        <taxon>Propionibacteriaceae</taxon>
        <taxon>Naumannella</taxon>
    </lineage>
</organism>
<proteinExistence type="predicted"/>
<dbReference type="Gene3D" id="2.40.30.100">
    <property type="entry name" value="AF2212/PG0164-like"/>
    <property type="match status" value="1"/>
</dbReference>
<evidence type="ECO:0000313" key="1">
    <source>
        <dbReference type="EMBL" id="NYI71086.1"/>
    </source>
</evidence>
<dbReference type="Pfam" id="PF08922">
    <property type="entry name" value="DUF1905"/>
    <property type="match status" value="1"/>
</dbReference>
<dbReference type="InterPro" id="IPR037079">
    <property type="entry name" value="AF2212/PG0164-like_sf"/>
</dbReference>
<evidence type="ECO:0008006" key="3">
    <source>
        <dbReference type="Google" id="ProtNLM"/>
    </source>
</evidence>
<name>A0A7Z0D972_9ACTN</name>
<accession>A0A7Z0D972</accession>
<dbReference type="RefSeq" id="WP_179444955.1">
    <property type="nucleotide sequence ID" value="NZ_JACBZS010000001.1"/>
</dbReference>
<dbReference type="Pfam" id="PF13376">
    <property type="entry name" value="OmdA"/>
    <property type="match status" value="1"/>
</dbReference>
<dbReference type="EMBL" id="JACBZS010000001">
    <property type="protein sequence ID" value="NYI71086.1"/>
    <property type="molecule type" value="Genomic_DNA"/>
</dbReference>
<reference evidence="1 2" key="1">
    <citation type="submission" date="2020-07" db="EMBL/GenBank/DDBJ databases">
        <title>Sequencing the genomes of 1000 actinobacteria strains.</title>
        <authorList>
            <person name="Klenk H.-P."/>
        </authorList>
    </citation>
    <scope>NUCLEOTIDE SEQUENCE [LARGE SCALE GENOMIC DNA]</scope>
    <source>
        <strain evidence="1 2">DSM 103164</strain>
    </source>
</reference>
<comment type="caution">
    <text evidence="1">The sequence shown here is derived from an EMBL/GenBank/DDBJ whole genome shotgun (WGS) entry which is preliminary data.</text>
</comment>
<keyword evidence="2" id="KW-1185">Reference proteome</keyword>
<dbReference type="SUPFAM" id="SSF141694">
    <property type="entry name" value="AF2212/PG0164-like"/>
    <property type="match status" value="1"/>
</dbReference>
<dbReference type="Proteomes" id="UP000527616">
    <property type="component" value="Unassembled WGS sequence"/>
</dbReference>
<evidence type="ECO:0000313" key="2">
    <source>
        <dbReference type="Proteomes" id="UP000527616"/>
    </source>
</evidence>
<dbReference type="AlphaFoldDB" id="A0A7Z0D972"/>
<gene>
    <name evidence="1" type="ORF">GGQ54_001646</name>
</gene>